<dbReference type="InterPro" id="IPR037720">
    <property type="entry name" value="C2B_Ferlin"/>
</dbReference>
<feature type="compositionally biased region" description="Basic and acidic residues" evidence="6">
    <location>
        <begin position="421"/>
        <end position="439"/>
    </location>
</feature>
<evidence type="ECO:0000256" key="1">
    <source>
        <dbReference type="ARBA" id="ARBA00004167"/>
    </source>
</evidence>
<name>A0A6J8DJ33_MYTCO</name>
<keyword evidence="9" id="KW-1185">Reference proteome</keyword>
<dbReference type="InterPro" id="IPR000008">
    <property type="entry name" value="C2_dom"/>
</dbReference>
<sequence>MALVLHLKYAENLRGKGDRLAKVTFRGVCHYTKIVDSEDSAFYDEVFEWPVARPIEKDEFIDIQILNYNKYLSNRLIGTFRMILQELIEVGTVKISDNLLDGNNVVMKTTVTFELTYNAPDGSVGMWQRGGFEKLKTDELRQPLSEDELNLLNIKRSRSGDRSQSDGSDTISIASTKSSIRGSKLSLASSKGGGRSPRHSKVFKSAVQMMMTVNRRPSGILDDKQSLLEPEPELEDTSLDAKAAEMASLLGRRSDMDDDNASDGRASTITTPISQRRNRGKSPNIEPPSLKAQDFQVCVTVIEARQLAGVNMDPVVCVQVGNEKKYTSVKESTNCPYYNEYFVFDFHMAPAMLFDKIITLTVCQSGRLLRSNKPLGMYKLDVATVYASQDKTKQADNNNADKEPTEEARMYINLTALNTTKNDENKTHREVNHQVEVKSRNGPITAASSGDAPLEADCHQKFPSQRGANVGSPKHLKGLVQADNLETKEDGNKKKPNNFLASGQSNKIKGRRSL</sequence>
<feature type="domain" description="C2" evidence="7">
    <location>
        <begin position="1"/>
        <end position="97"/>
    </location>
</feature>
<dbReference type="GO" id="GO:0007009">
    <property type="term" value="P:plasma membrane organization"/>
    <property type="evidence" value="ECO:0007669"/>
    <property type="project" value="TreeGrafter"/>
</dbReference>
<dbReference type="InterPro" id="IPR037726">
    <property type="entry name" value="C2A_Ferlin"/>
</dbReference>
<evidence type="ECO:0000259" key="7">
    <source>
        <dbReference type="PROSITE" id="PS50004"/>
    </source>
</evidence>
<keyword evidence="2" id="KW-0812">Transmembrane</keyword>
<accession>A0A6J8DJ33</accession>
<dbReference type="Proteomes" id="UP000507470">
    <property type="component" value="Unassembled WGS sequence"/>
</dbReference>
<reference evidence="8 9" key="1">
    <citation type="submission" date="2020-06" db="EMBL/GenBank/DDBJ databases">
        <authorList>
            <person name="Li R."/>
            <person name="Bekaert M."/>
        </authorList>
    </citation>
    <scope>NUCLEOTIDE SEQUENCE [LARGE SCALE GENOMIC DNA]</scope>
    <source>
        <strain evidence="9">wild</strain>
    </source>
</reference>
<dbReference type="PANTHER" id="PTHR12546">
    <property type="entry name" value="FER-1-LIKE"/>
    <property type="match status" value="1"/>
</dbReference>
<dbReference type="PROSITE" id="PS50004">
    <property type="entry name" value="C2"/>
    <property type="match status" value="2"/>
</dbReference>
<comment type="subcellular location">
    <subcellularLocation>
        <location evidence="1">Membrane</location>
        <topology evidence="1">Single-pass membrane protein</topology>
    </subcellularLocation>
</comment>
<gene>
    <name evidence="8" type="ORF">MCOR_41022</name>
</gene>
<feature type="domain" description="C2" evidence="7">
    <location>
        <begin position="277"/>
        <end position="396"/>
    </location>
</feature>
<feature type="compositionally biased region" description="Polar residues" evidence="6">
    <location>
        <begin position="265"/>
        <end position="275"/>
    </location>
</feature>
<dbReference type="InterPro" id="IPR037721">
    <property type="entry name" value="Ferlin"/>
</dbReference>
<dbReference type="AlphaFoldDB" id="A0A6J8DJ33"/>
<protein>
    <submittedName>
        <fullName evidence="8">OTOF</fullName>
    </submittedName>
</protein>
<feature type="region of interest" description="Disordered" evidence="6">
    <location>
        <begin position="155"/>
        <end position="177"/>
    </location>
</feature>
<dbReference type="InterPro" id="IPR035892">
    <property type="entry name" value="C2_domain_sf"/>
</dbReference>
<dbReference type="PANTHER" id="PTHR12546:SF60">
    <property type="entry name" value="MISFIRE, ISOFORM F"/>
    <property type="match status" value="1"/>
</dbReference>
<feature type="region of interest" description="Disordered" evidence="6">
    <location>
        <begin position="252"/>
        <end position="287"/>
    </location>
</feature>
<keyword evidence="5" id="KW-0472">Membrane</keyword>
<dbReference type="Pfam" id="PF00168">
    <property type="entry name" value="C2"/>
    <property type="match status" value="2"/>
</dbReference>
<dbReference type="SMART" id="SM00239">
    <property type="entry name" value="C2"/>
    <property type="match status" value="2"/>
</dbReference>
<keyword evidence="4" id="KW-1133">Transmembrane helix</keyword>
<evidence type="ECO:0000256" key="2">
    <source>
        <dbReference type="ARBA" id="ARBA00022692"/>
    </source>
</evidence>
<dbReference type="EMBL" id="CACVKT020007420">
    <property type="protein sequence ID" value="CAC5407561.1"/>
    <property type="molecule type" value="Genomic_DNA"/>
</dbReference>
<evidence type="ECO:0000256" key="6">
    <source>
        <dbReference type="SAM" id="MobiDB-lite"/>
    </source>
</evidence>
<keyword evidence="3" id="KW-0677">Repeat</keyword>
<dbReference type="Gene3D" id="2.60.40.150">
    <property type="entry name" value="C2 domain"/>
    <property type="match status" value="2"/>
</dbReference>
<evidence type="ECO:0000313" key="8">
    <source>
        <dbReference type="EMBL" id="CAC5407561.1"/>
    </source>
</evidence>
<dbReference type="CDD" id="cd04011">
    <property type="entry name" value="C2B_Ferlin"/>
    <property type="match status" value="1"/>
</dbReference>
<proteinExistence type="predicted"/>
<evidence type="ECO:0000313" key="9">
    <source>
        <dbReference type="Proteomes" id="UP000507470"/>
    </source>
</evidence>
<dbReference type="OrthoDB" id="10059618at2759"/>
<organism evidence="8 9">
    <name type="scientific">Mytilus coruscus</name>
    <name type="common">Sea mussel</name>
    <dbReference type="NCBI Taxonomy" id="42192"/>
    <lineage>
        <taxon>Eukaryota</taxon>
        <taxon>Metazoa</taxon>
        <taxon>Spiralia</taxon>
        <taxon>Lophotrochozoa</taxon>
        <taxon>Mollusca</taxon>
        <taxon>Bivalvia</taxon>
        <taxon>Autobranchia</taxon>
        <taxon>Pteriomorphia</taxon>
        <taxon>Mytilida</taxon>
        <taxon>Mytiloidea</taxon>
        <taxon>Mytilidae</taxon>
        <taxon>Mytilinae</taxon>
        <taxon>Mytilus</taxon>
    </lineage>
</organism>
<dbReference type="SUPFAM" id="SSF49562">
    <property type="entry name" value="C2 domain (Calcium/lipid-binding domain, CaLB)"/>
    <property type="match status" value="2"/>
</dbReference>
<evidence type="ECO:0000256" key="5">
    <source>
        <dbReference type="ARBA" id="ARBA00023136"/>
    </source>
</evidence>
<feature type="region of interest" description="Disordered" evidence="6">
    <location>
        <begin position="419"/>
        <end position="514"/>
    </location>
</feature>
<dbReference type="GO" id="GO:0016020">
    <property type="term" value="C:membrane"/>
    <property type="evidence" value="ECO:0007669"/>
    <property type="project" value="UniProtKB-SubCell"/>
</dbReference>
<dbReference type="CDD" id="cd08373">
    <property type="entry name" value="C2A_Ferlin"/>
    <property type="match status" value="1"/>
</dbReference>
<evidence type="ECO:0000256" key="3">
    <source>
        <dbReference type="ARBA" id="ARBA00022737"/>
    </source>
</evidence>
<evidence type="ECO:0000256" key="4">
    <source>
        <dbReference type="ARBA" id="ARBA00022989"/>
    </source>
</evidence>